<dbReference type="HOGENOM" id="CLU_3190052_0_0_0"/>
<evidence type="ECO:0000313" key="1">
    <source>
        <dbReference type="EMBL" id="AFL86839.1"/>
    </source>
</evidence>
<accession>I3ZC71</accession>
<dbReference type="Proteomes" id="UP000006056">
    <property type="component" value="Chromosome"/>
</dbReference>
<evidence type="ECO:0000313" key="2">
    <source>
        <dbReference type="Proteomes" id="UP000006056"/>
    </source>
</evidence>
<dbReference type="EMBL" id="CP003379">
    <property type="protein sequence ID" value="AFL86839.1"/>
    <property type="molecule type" value="Genomic_DNA"/>
</dbReference>
<dbReference type="KEGG" id="trs:Terro_0498"/>
<sequence length="46" mass="5041">MLQEAFKPDHFPQCDIDPLTAPGIVLNALFRSYDSVARCTVKAACS</sequence>
<gene>
    <name evidence="1" type="ordered locus">Terro_0498</name>
</gene>
<keyword evidence="2" id="KW-1185">Reference proteome</keyword>
<proteinExistence type="predicted"/>
<reference evidence="1 2" key="1">
    <citation type="submission" date="2012-06" db="EMBL/GenBank/DDBJ databases">
        <title>Complete genome of Terriglobus roseus DSM 18391.</title>
        <authorList>
            <consortium name="US DOE Joint Genome Institute (JGI-PGF)"/>
            <person name="Lucas S."/>
            <person name="Copeland A."/>
            <person name="Lapidus A."/>
            <person name="Glavina del Rio T."/>
            <person name="Dalin E."/>
            <person name="Tice H."/>
            <person name="Bruce D."/>
            <person name="Goodwin L."/>
            <person name="Pitluck S."/>
            <person name="Peters L."/>
            <person name="Mikhailova N."/>
            <person name="Munk A.C.C."/>
            <person name="Kyrpides N."/>
            <person name="Mavromatis K."/>
            <person name="Ivanova N."/>
            <person name="Brettin T."/>
            <person name="Detter J.C."/>
            <person name="Han C."/>
            <person name="Larimer F."/>
            <person name="Land M."/>
            <person name="Hauser L."/>
            <person name="Markowitz V."/>
            <person name="Cheng J.-F."/>
            <person name="Hugenholtz P."/>
            <person name="Woyke T."/>
            <person name="Wu D."/>
            <person name="Brambilla E."/>
            <person name="Klenk H.-P."/>
            <person name="Eisen J.A."/>
        </authorList>
    </citation>
    <scope>NUCLEOTIDE SEQUENCE [LARGE SCALE GENOMIC DNA]</scope>
    <source>
        <strain evidence="2">DSM 18391 / NRRL B-41598 / KBS 63</strain>
    </source>
</reference>
<organism evidence="1 2">
    <name type="scientific">Terriglobus roseus (strain DSM 18391 / NRRL B-41598 / KBS 63)</name>
    <dbReference type="NCBI Taxonomy" id="926566"/>
    <lineage>
        <taxon>Bacteria</taxon>
        <taxon>Pseudomonadati</taxon>
        <taxon>Acidobacteriota</taxon>
        <taxon>Terriglobia</taxon>
        <taxon>Terriglobales</taxon>
        <taxon>Acidobacteriaceae</taxon>
        <taxon>Terriglobus</taxon>
    </lineage>
</organism>
<protein>
    <submittedName>
        <fullName evidence="1">Uncharacterized protein</fullName>
    </submittedName>
</protein>
<dbReference type="AlphaFoldDB" id="I3ZC71"/>
<name>I3ZC71_TERRK</name>